<dbReference type="RefSeq" id="XP_007832926.1">
    <property type="nucleotide sequence ID" value="XM_007834735.1"/>
</dbReference>
<dbReference type="Proteomes" id="UP000030651">
    <property type="component" value="Unassembled WGS sequence"/>
</dbReference>
<organism evidence="1 2">
    <name type="scientific">Pestalotiopsis fici (strain W106-1 / CGMCC3.15140)</name>
    <dbReference type="NCBI Taxonomy" id="1229662"/>
    <lineage>
        <taxon>Eukaryota</taxon>
        <taxon>Fungi</taxon>
        <taxon>Dikarya</taxon>
        <taxon>Ascomycota</taxon>
        <taxon>Pezizomycotina</taxon>
        <taxon>Sordariomycetes</taxon>
        <taxon>Xylariomycetidae</taxon>
        <taxon>Amphisphaeriales</taxon>
        <taxon>Sporocadaceae</taxon>
        <taxon>Pestalotiopsis</taxon>
    </lineage>
</organism>
<keyword evidence="2" id="KW-1185">Reference proteome</keyword>
<sequence length="136" mass="13957">MRIPASVEPTPIPAAMLVLSPPLSSAISTSEDSVPASLSVVRLPVFIDVVASPADASAGNKWLAGDVILGAGLTVDDALDCVCDAMLRVSLGSVKRPVLGAITTGGEVISVMDSHMDIFFSLAWTLGSKPNQLGLQ</sequence>
<gene>
    <name evidence="1" type="ORF">PFICI_06154</name>
</gene>
<evidence type="ECO:0000313" key="1">
    <source>
        <dbReference type="EMBL" id="ETS81152.1"/>
    </source>
</evidence>
<dbReference type="HOGENOM" id="CLU_1876158_0_0_1"/>
<dbReference type="GeneID" id="19271167"/>
<protein>
    <submittedName>
        <fullName evidence="1">Uncharacterized protein</fullName>
    </submittedName>
</protein>
<reference evidence="2" key="1">
    <citation type="journal article" date="2015" name="BMC Genomics">
        <title>Genomic and transcriptomic analysis of the endophytic fungus Pestalotiopsis fici reveals its lifestyle and high potential for synthesis of natural products.</title>
        <authorList>
            <person name="Wang X."/>
            <person name="Zhang X."/>
            <person name="Liu L."/>
            <person name="Xiang M."/>
            <person name="Wang W."/>
            <person name="Sun X."/>
            <person name="Che Y."/>
            <person name="Guo L."/>
            <person name="Liu G."/>
            <person name="Guo L."/>
            <person name="Wang C."/>
            <person name="Yin W.B."/>
            <person name="Stadler M."/>
            <person name="Zhang X."/>
            <person name="Liu X."/>
        </authorList>
    </citation>
    <scope>NUCLEOTIDE SEQUENCE [LARGE SCALE GENOMIC DNA]</scope>
    <source>
        <strain evidence="2">W106-1 / CGMCC3.15140</strain>
    </source>
</reference>
<name>W3X6X4_PESFW</name>
<accession>W3X6X4</accession>
<dbReference type="KEGG" id="pfy:PFICI_06154"/>
<dbReference type="EMBL" id="KI912112">
    <property type="protein sequence ID" value="ETS81152.1"/>
    <property type="molecule type" value="Genomic_DNA"/>
</dbReference>
<dbReference type="InParanoid" id="W3X6X4"/>
<evidence type="ECO:0000313" key="2">
    <source>
        <dbReference type="Proteomes" id="UP000030651"/>
    </source>
</evidence>
<proteinExistence type="predicted"/>
<dbReference type="AlphaFoldDB" id="W3X6X4"/>